<evidence type="ECO:0000313" key="5">
    <source>
        <dbReference type="EMBL" id="CAI3979206.1"/>
    </source>
</evidence>
<organism evidence="5">
    <name type="scientific">Cladocopium goreaui</name>
    <dbReference type="NCBI Taxonomy" id="2562237"/>
    <lineage>
        <taxon>Eukaryota</taxon>
        <taxon>Sar</taxon>
        <taxon>Alveolata</taxon>
        <taxon>Dinophyceae</taxon>
        <taxon>Suessiales</taxon>
        <taxon>Symbiodiniaceae</taxon>
        <taxon>Cladocopium</taxon>
    </lineage>
</organism>
<dbReference type="EMBL" id="CAMXCT010000466">
    <property type="protein sequence ID" value="CAI3979206.1"/>
    <property type="molecule type" value="Genomic_DNA"/>
</dbReference>
<dbReference type="Proteomes" id="UP001152797">
    <property type="component" value="Unassembled WGS sequence"/>
</dbReference>
<name>A0A9P1FKF5_9DINO</name>
<sequence length="745" mass="82546">MSADVTVLGAGVKGDEEAPELEGGSLLEDGGVKRVKRVKQEAHFHPSFCQAVLAWRFSLLLLCNCLCLSGCLALFLFSSLGVDFGMFEVLSSKVSRQPSQPSQPVPLTSDAMAISHTYVTTPSPLSAISHPTAATLPELGELRPARPAISHSTPAPSAHIAAGRRDPSSIPNATLSTTPWVVHRFAKAGVSPHMCLQCLMVGGLFMPVLELQVEYARRHGYDLYTYTDESEQPDESHAIHFWKMRSTQYLIESGTTGCDYIFWMDSDAIIMNMSFSLENLIHWDGMEDTDIVLAADTLAANLAQSLWKFSRFTHQILEDSWNMGSFAPLVETGAFNAILGGCQPESSPEEKRACYKKMDRWKNRAFAQEYFYPGKNSKIKEVVVNKSLLPHVKWVPKRAINSYPFGYFGGQYRWGDPDFIVHCPSTKGKAMFLPHYIERGLLNAGLRPDPAADARRDPSAVPNATSSTRPWVIHRFARPGRPGVSPHICLQSRWVERHSFKDDNKMKMQELRIHYAKLHGYDLYSLGSEPTRPRLTRRESTQLLIEKTDCDYIFWLSVDAIIVDINFQIESLIKWQGADTDLVVAGNYAVVNLVTALWKSSSFNRLLLQDLLEIVPGSEGRSATASMSALLGGCGVTSSEDEKDICRAKVTQVKGSHKPAVLPVMEAIRNGDGAALGERVVNKSLLPHMKWVPKRLIGARPDELFGNFDSNETVGVFLVYCGGITGGRYIHNFLPSAQKNAGLKP</sequence>
<protein>
    <submittedName>
        <fullName evidence="7">Glycosyltransferase family 34 protein</fullName>
    </submittedName>
</protein>
<dbReference type="Gene3D" id="3.90.550.10">
    <property type="entry name" value="Spore Coat Polysaccharide Biosynthesis Protein SpsA, Chain A"/>
    <property type="match status" value="1"/>
</dbReference>
<dbReference type="EMBL" id="CAMXCT030000466">
    <property type="protein sequence ID" value="CAL4766518.1"/>
    <property type="molecule type" value="Genomic_DNA"/>
</dbReference>
<reference evidence="6" key="2">
    <citation type="submission" date="2024-04" db="EMBL/GenBank/DDBJ databases">
        <authorList>
            <person name="Chen Y."/>
            <person name="Shah S."/>
            <person name="Dougan E. K."/>
            <person name="Thang M."/>
            <person name="Chan C."/>
        </authorList>
    </citation>
    <scope>NUCLEOTIDE SEQUENCE [LARGE SCALE GENOMIC DNA]</scope>
</reference>
<evidence type="ECO:0000313" key="8">
    <source>
        <dbReference type="Proteomes" id="UP001152797"/>
    </source>
</evidence>
<comment type="similarity">
    <text evidence="1">Belongs to the glycosyltransferase 34 family.</text>
</comment>
<accession>A0A9P1FKF5</accession>
<keyword evidence="4" id="KW-0472">Membrane</keyword>
<dbReference type="Pfam" id="PF05637">
    <property type="entry name" value="Glyco_transf_34"/>
    <property type="match status" value="1"/>
</dbReference>
<comment type="caution">
    <text evidence="5">The sequence shown here is derived from an EMBL/GenBank/DDBJ whole genome shotgun (WGS) entry which is preliminary data.</text>
</comment>
<dbReference type="InterPro" id="IPR029044">
    <property type="entry name" value="Nucleotide-diphossugar_trans"/>
</dbReference>
<evidence type="ECO:0000256" key="4">
    <source>
        <dbReference type="SAM" id="Phobius"/>
    </source>
</evidence>
<dbReference type="PANTHER" id="PTHR31306:SF4">
    <property type="entry name" value="ALPHA-1,2-GALACTOSYLTRANSFERASE"/>
    <property type="match status" value="1"/>
</dbReference>
<keyword evidence="3" id="KW-0808">Transferase</keyword>
<evidence type="ECO:0000313" key="6">
    <source>
        <dbReference type="EMBL" id="CAL1132581.1"/>
    </source>
</evidence>
<dbReference type="InterPro" id="IPR008630">
    <property type="entry name" value="Glyco_trans_34"/>
</dbReference>
<dbReference type="EMBL" id="CAMXCT020000466">
    <property type="protein sequence ID" value="CAL1132581.1"/>
    <property type="molecule type" value="Genomic_DNA"/>
</dbReference>
<evidence type="ECO:0000256" key="1">
    <source>
        <dbReference type="ARBA" id="ARBA00005664"/>
    </source>
</evidence>
<evidence type="ECO:0000313" key="7">
    <source>
        <dbReference type="EMBL" id="CAL4766518.1"/>
    </source>
</evidence>
<dbReference type="GO" id="GO:0006487">
    <property type="term" value="P:protein N-linked glycosylation"/>
    <property type="evidence" value="ECO:0007669"/>
    <property type="project" value="TreeGrafter"/>
</dbReference>
<keyword evidence="4" id="KW-0812">Transmembrane</keyword>
<proteinExistence type="inferred from homology"/>
<keyword evidence="8" id="KW-1185">Reference proteome</keyword>
<keyword evidence="2" id="KW-0328">Glycosyltransferase</keyword>
<dbReference type="PANTHER" id="PTHR31306">
    <property type="entry name" value="ALPHA-1,6-MANNOSYLTRANSFERASE MNN11-RELATED"/>
    <property type="match status" value="1"/>
</dbReference>
<evidence type="ECO:0000256" key="2">
    <source>
        <dbReference type="ARBA" id="ARBA00022676"/>
    </source>
</evidence>
<gene>
    <name evidence="5" type="ORF">C1SCF055_LOCUS7175</name>
</gene>
<feature type="transmembrane region" description="Helical" evidence="4">
    <location>
        <begin position="53"/>
        <end position="77"/>
    </location>
</feature>
<keyword evidence="4" id="KW-1133">Transmembrane helix</keyword>
<dbReference type="OrthoDB" id="9402762at2759"/>
<dbReference type="AlphaFoldDB" id="A0A9P1FKF5"/>
<dbReference type="GO" id="GO:0016757">
    <property type="term" value="F:glycosyltransferase activity"/>
    <property type="evidence" value="ECO:0007669"/>
    <property type="project" value="UniProtKB-KW"/>
</dbReference>
<evidence type="ECO:0000256" key="3">
    <source>
        <dbReference type="ARBA" id="ARBA00022679"/>
    </source>
</evidence>
<dbReference type="GO" id="GO:0000139">
    <property type="term" value="C:Golgi membrane"/>
    <property type="evidence" value="ECO:0007669"/>
    <property type="project" value="TreeGrafter"/>
</dbReference>
<reference evidence="5" key="1">
    <citation type="submission" date="2022-10" db="EMBL/GenBank/DDBJ databases">
        <authorList>
            <person name="Chen Y."/>
            <person name="Dougan E. K."/>
            <person name="Chan C."/>
            <person name="Rhodes N."/>
            <person name="Thang M."/>
        </authorList>
    </citation>
    <scope>NUCLEOTIDE SEQUENCE</scope>
</reference>